<reference evidence="1" key="1">
    <citation type="submission" date="2020-04" db="EMBL/GenBank/DDBJ databases">
        <authorList>
            <person name="Alioto T."/>
            <person name="Alioto T."/>
            <person name="Gomez Garrido J."/>
        </authorList>
    </citation>
    <scope>NUCLEOTIDE SEQUENCE</scope>
    <source>
        <strain evidence="1">A484AB</strain>
    </source>
</reference>
<protein>
    <submittedName>
        <fullName evidence="1">Uncharacterized protein</fullName>
    </submittedName>
</protein>
<proteinExistence type="predicted"/>
<dbReference type="Proteomes" id="UP001152795">
    <property type="component" value="Unassembled WGS sequence"/>
</dbReference>
<gene>
    <name evidence="1" type="ORF">PACLA_8A075509</name>
</gene>
<evidence type="ECO:0000313" key="1">
    <source>
        <dbReference type="EMBL" id="CAB3987356.1"/>
    </source>
</evidence>
<keyword evidence="2" id="KW-1185">Reference proteome</keyword>
<name>A0A6S7GEZ1_PARCT</name>
<accession>A0A6S7GEZ1</accession>
<comment type="caution">
    <text evidence="1">The sequence shown here is derived from an EMBL/GenBank/DDBJ whole genome shotgun (WGS) entry which is preliminary data.</text>
</comment>
<evidence type="ECO:0000313" key="2">
    <source>
        <dbReference type="Proteomes" id="UP001152795"/>
    </source>
</evidence>
<organism evidence="1 2">
    <name type="scientific">Paramuricea clavata</name>
    <name type="common">Red gorgonian</name>
    <name type="synonym">Violescent sea-whip</name>
    <dbReference type="NCBI Taxonomy" id="317549"/>
    <lineage>
        <taxon>Eukaryota</taxon>
        <taxon>Metazoa</taxon>
        <taxon>Cnidaria</taxon>
        <taxon>Anthozoa</taxon>
        <taxon>Octocorallia</taxon>
        <taxon>Malacalcyonacea</taxon>
        <taxon>Plexauridae</taxon>
        <taxon>Paramuricea</taxon>
    </lineage>
</organism>
<sequence>MSNIHFNAQKKRRETKQGQVEIIETLNNPAEVISRQKKTEVMEKYFRTLYTCAKKNNPPSDGLDSLLYLQEENGVHLDEIQITDEERRKSERHPGEKVKSYRYCQPEEVGESLKCLARPLTSDTCMVECTRDSVGIGVNDQSRSNGFDRCNTNVGEANGVKSWLKKWNLYSMFYLCLAHRLNLTVKDPADKVDEVAKFTELDNFGEMTNDSVAAGLVEGLLSKKNIV</sequence>
<dbReference type="EMBL" id="CACRXK020001161">
    <property type="protein sequence ID" value="CAB3987356.1"/>
    <property type="molecule type" value="Genomic_DNA"/>
</dbReference>
<dbReference type="AlphaFoldDB" id="A0A6S7GEZ1"/>